<dbReference type="Proteomes" id="UP000181980">
    <property type="component" value="Unassembled WGS sequence"/>
</dbReference>
<keyword evidence="3" id="KW-0489">Methyltransferase</keyword>
<name>A0A1H5MAE3_9ACTN</name>
<evidence type="ECO:0000259" key="2">
    <source>
        <dbReference type="Pfam" id="PF08241"/>
    </source>
</evidence>
<dbReference type="STRING" id="561176.SAMN04488561_3010"/>
<organism evidence="3 4">
    <name type="scientific">Jiangella alba</name>
    <dbReference type="NCBI Taxonomy" id="561176"/>
    <lineage>
        <taxon>Bacteria</taxon>
        <taxon>Bacillati</taxon>
        <taxon>Actinomycetota</taxon>
        <taxon>Actinomycetes</taxon>
        <taxon>Jiangellales</taxon>
        <taxon>Jiangellaceae</taxon>
        <taxon>Jiangella</taxon>
    </lineage>
</organism>
<evidence type="ECO:0000256" key="1">
    <source>
        <dbReference type="ARBA" id="ARBA00022679"/>
    </source>
</evidence>
<dbReference type="EMBL" id="FNUC01000003">
    <property type="protein sequence ID" value="SEE85767.1"/>
    <property type="molecule type" value="Genomic_DNA"/>
</dbReference>
<dbReference type="CDD" id="cd02440">
    <property type="entry name" value="AdoMet_MTases"/>
    <property type="match status" value="1"/>
</dbReference>
<keyword evidence="1 3" id="KW-0808">Transferase</keyword>
<dbReference type="AlphaFoldDB" id="A0A1H5MAE3"/>
<dbReference type="PANTHER" id="PTHR43861">
    <property type="entry name" value="TRANS-ACONITATE 2-METHYLTRANSFERASE-RELATED"/>
    <property type="match status" value="1"/>
</dbReference>
<accession>A0A1H5MAE3</accession>
<protein>
    <submittedName>
        <fullName evidence="3">Methyltransferase domain-containing protein</fullName>
    </submittedName>
</protein>
<evidence type="ECO:0000313" key="3">
    <source>
        <dbReference type="EMBL" id="SEE85767.1"/>
    </source>
</evidence>
<dbReference type="InterPro" id="IPR013216">
    <property type="entry name" value="Methyltransf_11"/>
</dbReference>
<sequence length="196" mass="20985">MGGGWNHNTHHHRVVLDAVPAGARTALDVGTGDGLLAADLRDRVPRVTAIDLDAAVLARARRTRPDVDWVAGDVLTHPLPPASFDIVASIATVHHLPDLGAALRRLAELTAPGGVLVVIGCADSAGPADLAMDVVGAVQHRVLARTRGFWQHSAPVVMAFPHTYAEVRHIATATLPGVRWRRWPLFRYSLTWSAPA</sequence>
<dbReference type="SUPFAM" id="SSF53335">
    <property type="entry name" value="S-adenosyl-L-methionine-dependent methyltransferases"/>
    <property type="match status" value="1"/>
</dbReference>
<proteinExistence type="predicted"/>
<gene>
    <name evidence="3" type="ORF">SAMN04488561_3010</name>
</gene>
<dbReference type="GO" id="GO:0032259">
    <property type="term" value="P:methylation"/>
    <property type="evidence" value="ECO:0007669"/>
    <property type="project" value="UniProtKB-KW"/>
</dbReference>
<feature type="domain" description="Methyltransferase type 11" evidence="2">
    <location>
        <begin position="27"/>
        <end position="118"/>
    </location>
</feature>
<dbReference type="OrthoDB" id="6064711at2"/>
<keyword evidence="4" id="KW-1185">Reference proteome</keyword>
<dbReference type="InterPro" id="IPR029063">
    <property type="entry name" value="SAM-dependent_MTases_sf"/>
</dbReference>
<dbReference type="GO" id="GO:0008757">
    <property type="term" value="F:S-adenosylmethionine-dependent methyltransferase activity"/>
    <property type="evidence" value="ECO:0007669"/>
    <property type="project" value="InterPro"/>
</dbReference>
<dbReference type="Pfam" id="PF08241">
    <property type="entry name" value="Methyltransf_11"/>
    <property type="match status" value="1"/>
</dbReference>
<dbReference type="Gene3D" id="3.40.50.150">
    <property type="entry name" value="Vaccinia Virus protein VP39"/>
    <property type="match status" value="1"/>
</dbReference>
<reference evidence="4" key="1">
    <citation type="submission" date="2016-10" db="EMBL/GenBank/DDBJ databases">
        <authorList>
            <person name="Varghese N."/>
            <person name="Submissions S."/>
        </authorList>
    </citation>
    <scope>NUCLEOTIDE SEQUENCE [LARGE SCALE GENOMIC DNA]</scope>
    <source>
        <strain evidence="4">DSM 45237</strain>
    </source>
</reference>
<evidence type="ECO:0000313" key="4">
    <source>
        <dbReference type="Proteomes" id="UP000181980"/>
    </source>
</evidence>
<dbReference type="PANTHER" id="PTHR43861:SF3">
    <property type="entry name" value="PUTATIVE (AFU_ORTHOLOGUE AFUA_2G14390)-RELATED"/>
    <property type="match status" value="1"/>
</dbReference>